<feature type="region of interest" description="Disordered" evidence="12">
    <location>
        <begin position="159"/>
        <end position="208"/>
    </location>
</feature>
<dbReference type="CDD" id="cd17584">
    <property type="entry name" value="REC_typeB_ARR-like"/>
    <property type="match status" value="1"/>
</dbReference>
<dbReference type="InterPro" id="IPR001789">
    <property type="entry name" value="Sig_transdc_resp-reg_receiver"/>
</dbReference>
<keyword evidence="7 10" id="KW-0010">Activator</keyword>
<dbReference type="STRING" id="56857.A0A200R2E7"/>
<gene>
    <name evidence="15" type="ORF">BVC80_1543g316</name>
</gene>
<feature type="domain" description="Response regulatory" evidence="13">
    <location>
        <begin position="33"/>
        <end position="148"/>
    </location>
</feature>
<dbReference type="SUPFAM" id="SSF46689">
    <property type="entry name" value="Homeodomain-like"/>
    <property type="match status" value="1"/>
</dbReference>
<evidence type="ECO:0000256" key="2">
    <source>
        <dbReference type="ARBA" id="ARBA00006015"/>
    </source>
</evidence>
<keyword evidence="8 10" id="KW-0804">Transcription</keyword>
<evidence type="ECO:0000256" key="7">
    <source>
        <dbReference type="ARBA" id="ARBA00023159"/>
    </source>
</evidence>
<dbReference type="InterPro" id="IPR006447">
    <property type="entry name" value="Myb_dom_plants"/>
</dbReference>
<name>A0A200R2E7_MACCD</name>
<dbReference type="Gene3D" id="1.10.10.60">
    <property type="entry name" value="Homeodomain-like"/>
    <property type="match status" value="1"/>
</dbReference>
<dbReference type="Proteomes" id="UP000195402">
    <property type="component" value="Unassembled WGS sequence"/>
</dbReference>
<dbReference type="PANTHER" id="PTHR43874:SF67">
    <property type="entry name" value="TWO-COMPONENT RESPONSE REGULATOR ARR2"/>
    <property type="match status" value="1"/>
</dbReference>
<evidence type="ECO:0000256" key="11">
    <source>
        <dbReference type="PROSITE-ProRule" id="PRU00169"/>
    </source>
</evidence>
<dbReference type="InParanoid" id="A0A200R2E7"/>
<feature type="region of interest" description="Disordered" evidence="12">
    <location>
        <begin position="561"/>
        <end position="598"/>
    </location>
</feature>
<comment type="caution">
    <text evidence="15">The sequence shown here is derived from an EMBL/GenBank/DDBJ whole genome shotgun (WGS) entry which is preliminary data.</text>
</comment>
<keyword evidence="6 10" id="KW-0238">DNA-binding</keyword>
<dbReference type="EMBL" id="MVGT01000481">
    <property type="protein sequence ID" value="OVA16848.1"/>
    <property type="molecule type" value="Genomic_DNA"/>
</dbReference>
<keyword evidence="4 10" id="KW-0902">Two-component regulatory system</keyword>
<keyword evidence="5 10" id="KW-0805">Transcription regulation</keyword>
<keyword evidence="9 10" id="KW-0539">Nucleus</keyword>
<dbReference type="InterPro" id="IPR017053">
    <property type="entry name" value="Response_reg_B-typ_pln"/>
</dbReference>
<sequence>MMNMDKGGGGGGGTLSMASSGEGVSGQFPAGLRVLVVDDDLTCLKILERMLHHCLYEVTTCSQAVVALSILREKKYMFDLVLSDVHMPDMDGFKLLEHIGLEMDLPVIMMSMDDKKEVVMKGVTHGACDYLIKPIRMEAIKNIWQHVVRKRRNELKELEQSGSVEDGERIRKPSDDADNASSANEGSWKNSKKRKEEEDEEDRDDSSTLKKQRVVWSVELHQQFVAAVNQLSIDKAVPKKILELMNVPGLTRENVASHLQKYRLYLKRLSGGPQTGLNTPFMGTSDANFGPMSSFDGFNLQSLTVPGQLPPQSLATLQAGGLARVTAHGGMNMQIADQRNLFSAETPRLRFGVGPQLSNNNQVNLLRGLPSSMEQKQLTHLHQPVQSFGNTSLQSFGNTGLQVSEGSSRYVKLPMGSLGTGSSARVDPVHRNESNALMMQMAQSQLRGQLFSNEIAGRVLGGNGAVTNGRGAVQNPVSQASPMADFSMKRVTDLTGHGFPLGSSAGVPSLQSAGTFQDGGSSGVKGPRGFNPSYDIFNELQQNKTPDWDLQSVGLTFDTSRNTNPAQCNIDPSLSGLGQQGFLSSQKNREREEQHGNPEISQCHENLRVENDFRVKTESLPELNSDNFVYTRHWGQDDLMSALLKQQQDGIGPVETELNFDGYSMDNISA</sequence>
<evidence type="ECO:0000259" key="13">
    <source>
        <dbReference type="PROSITE" id="PS50110"/>
    </source>
</evidence>
<dbReference type="FunCoup" id="A0A200R2E7">
    <property type="interactions" value="1363"/>
</dbReference>
<evidence type="ECO:0000256" key="6">
    <source>
        <dbReference type="ARBA" id="ARBA00023125"/>
    </source>
</evidence>
<dbReference type="InterPro" id="IPR001005">
    <property type="entry name" value="SANT/Myb"/>
</dbReference>
<comment type="subcellular location">
    <subcellularLocation>
        <location evidence="1 10">Nucleus</location>
    </subcellularLocation>
</comment>
<feature type="compositionally biased region" description="Basic and acidic residues" evidence="12">
    <location>
        <begin position="587"/>
        <end position="596"/>
    </location>
</feature>
<dbReference type="GO" id="GO:0000160">
    <property type="term" value="P:phosphorelay signal transduction system"/>
    <property type="evidence" value="ECO:0007669"/>
    <property type="project" value="UniProtKB-KW"/>
</dbReference>
<dbReference type="InterPro" id="IPR045279">
    <property type="entry name" value="ARR-like"/>
</dbReference>
<evidence type="ECO:0000313" key="16">
    <source>
        <dbReference type="Proteomes" id="UP000195402"/>
    </source>
</evidence>
<evidence type="ECO:0000256" key="3">
    <source>
        <dbReference type="ARBA" id="ARBA00022553"/>
    </source>
</evidence>
<dbReference type="SMART" id="SM00448">
    <property type="entry name" value="REC"/>
    <property type="match status" value="1"/>
</dbReference>
<reference evidence="15 16" key="1">
    <citation type="journal article" date="2017" name="Mol. Plant">
        <title>The Genome of Medicinal Plant Macleaya cordata Provides New Insights into Benzylisoquinoline Alkaloids Metabolism.</title>
        <authorList>
            <person name="Liu X."/>
            <person name="Liu Y."/>
            <person name="Huang P."/>
            <person name="Ma Y."/>
            <person name="Qing Z."/>
            <person name="Tang Q."/>
            <person name="Cao H."/>
            <person name="Cheng P."/>
            <person name="Zheng Y."/>
            <person name="Yuan Z."/>
            <person name="Zhou Y."/>
            <person name="Liu J."/>
            <person name="Tang Z."/>
            <person name="Zhuo Y."/>
            <person name="Zhang Y."/>
            <person name="Yu L."/>
            <person name="Huang J."/>
            <person name="Yang P."/>
            <person name="Peng Q."/>
            <person name="Zhang J."/>
            <person name="Jiang W."/>
            <person name="Zhang Z."/>
            <person name="Lin K."/>
            <person name="Ro D.K."/>
            <person name="Chen X."/>
            <person name="Xiong X."/>
            <person name="Shang Y."/>
            <person name="Huang S."/>
            <person name="Zeng J."/>
        </authorList>
    </citation>
    <scope>NUCLEOTIDE SEQUENCE [LARGE SCALE GENOMIC DNA]</scope>
    <source>
        <strain evidence="16">cv. BLH2017</strain>
        <tissue evidence="15">Root</tissue>
    </source>
</reference>
<evidence type="ECO:0000256" key="8">
    <source>
        <dbReference type="ARBA" id="ARBA00023163"/>
    </source>
</evidence>
<dbReference type="SUPFAM" id="SSF52172">
    <property type="entry name" value="CheY-like"/>
    <property type="match status" value="1"/>
</dbReference>
<evidence type="ECO:0000313" key="15">
    <source>
        <dbReference type="EMBL" id="OVA16848.1"/>
    </source>
</evidence>
<feature type="modified residue" description="4-aspartylphosphate" evidence="11">
    <location>
        <position position="84"/>
    </location>
</feature>
<evidence type="ECO:0000256" key="10">
    <source>
        <dbReference type="PIRNR" id="PIRNR036392"/>
    </source>
</evidence>
<dbReference type="InterPro" id="IPR011006">
    <property type="entry name" value="CheY-like_superfamily"/>
</dbReference>
<dbReference type="OMA" id="NELHHHK"/>
<keyword evidence="16" id="KW-1185">Reference proteome</keyword>
<accession>A0A200R2E7</accession>
<dbReference type="PIRSF" id="PIRSF036392">
    <property type="entry name" value="RR_ARR_type-B"/>
    <property type="match status" value="1"/>
</dbReference>
<dbReference type="NCBIfam" id="TIGR01557">
    <property type="entry name" value="myb_SHAQKYF"/>
    <property type="match status" value="1"/>
</dbReference>
<keyword evidence="3 11" id="KW-0597">Phosphoprotein</keyword>
<dbReference type="PANTHER" id="PTHR43874">
    <property type="entry name" value="TWO-COMPONENT RESPONSE REGULATOR"/>
    <property type="match status" value="1"/>
</dbReference>
<comment type="similarity">
    <text evidence="2">Belongs to the ARR family. Type-B subfamily.</text>
</comment>
<feature type="compositionally biased region" description="Basic and acidic residues" evidence="12">
    <location>
        <begin position="166"/>
        <end position="175"/>
    </location>
</feature>
<evidence type="ECO:0000256" key="1">
    <source>
        <dbReference type="ARBA" id="ARBA00004123"/>
    </source>
</evidence>
<dbReference type="GO" id="GO:0009736">
    <property type="term" value="P:cytokinin-activated signaling pathway"/>
    <property type="evidence" value="ECO:0007669"/>
    <property type="project" value="InterPro"/>
</dbReference>
<organism evidence="15 16">
    <name type="scientific">Macleaya cordata</name>
    <name type="common">Five-seeded plume-poppy</name>
    <name type="synonym">Bocconia cordata</name>
    <dbReference type="NCBI Taxonomy" id="56857"/>
    <lineage>
        <taxon>Eukaryota</taxon>
        <taxon>Viridiplantae</taxon>
        <taxon>Streptophyta</taxon>
        <taxon>Embryophyta</taxon>
        <taxon>Tracheophyta</taxon>
        <taxon>Spermatophyta</taxon>
        <taxon>Magnoliopsida</taxon>
        <taxon>Ranunculales</taxon>
        <taxon>Papaveraceae</taxon>
        <taxon>Papaveroideae</taxon>
        <taxon>Macleaya</taxon>
    </lineage>
</organism>
<dbReference type="FunFam" id="1.10.10.60:FF:000007">
    <property type="entry name" value="Two-component response regulator"/>
    <property type="match status" value="1"/>
</dbReference>
<dbReference type="InterPro" id="IPR009057">
    <property type="entry name" value="Homeodomain-like_sf"/>
</dbReference>
<evidence type="ECO:0000256" key="12">
    <source>
        <dbReference type="SAM" id="MobiDB-lite"/>
    </source>
</evidence>
<protein>
    <recommendedName>
        <fullName evidence="10">Two-component response regulator</fullName>
    </recommendedName>
</protein>
<dbReference type="OrthoDB" id="60033at2759"/>
<dbReference type="Gene3D" id="3.40.50.2300">
    <property type="match status" value="1"/>
</dbReference>
<evidence type="ECO:0000256" key="5">
    <source>
        <dbReference type="ARBA" id="ARBA00023015"/>
    </source>
</evidence>
<dbReference type="PROSITE" id="PS51294">
    <property type="entry name" value="HTH_MYB"/>
    <property type="match status" value="1"/>
</dbReference>
<dbReference type="Pfam" id="PF00249">
    <property type="entry name" value="Myb_DNA-binding"/>
    <property type="match status" value="1"/>
</dbReference>
<evidence type="ECO:0000256" key="9">
    <source>
        <dbReference type="ARBA" id="ARBA00023242"/>
    </source>
</evidence>
<dbReference type="GO" id="GO:0005634">
    <property type="term" value="C:nucleus"/>
    <property type="evidence" value="ECO:0007669"/>
    <property type="project" value="UniProtKB-SubCell"/>
</dbReference>
<proteinExistence type="inferred from homology"/>
<dbReference type="Pfam" id="PF00072">
    <property type="entry name" value="Response_reg"/>
    <property type="match status" value="1"/>
</dbReference>
<feature type="compositionally biased region" description="Polar residues" evidence="12">
    <location>
        <begin position="179"/>
        <end position="189"/>
    </location>
</feature>
<evidence type="ECO:0000256" key="4">
    <source>
        <dbReference type="ARBA" id="ARBA00023012"/>
    </source>
</evidence>
<dbReference type="GO" id="GO:0003677">
    <property type="term" value="F:DNA binding"/>
    <property type="evidence" value="ECO:0007669"/>
    <property type="project" value="UniProtKB-KW"/>
</dbReference>
<dbReference type="AlphaFoldDB" id="A0A200R2E7"/>
<dbReference type="GO" id="GO:0003700">
    <property type="term" value="F:DNA-binding transcription factor activity"/>
    <property type="evidence" value="ECO:0007669"/>
    <property type="project" value="UniProtKB-UniRule"/>
</dbReference>
<dbReference type="InterPro" id="IPR017930">
    <property type="entry name" value="Myb_dom"/>
</dbReference>
<feature type="domain" description="HTH myb-type" evidence="14">
    <location>
        <begin position="210"/>
        <end position="267"/>
    </location>
</feature>
<dbReference type="PROSITE" id="PS50110">
    <property type="entry name" value="RESPONSE_REGULATORY"/>
    <property type="match status" value="1"/>
</dbReference>
<feature type="compositionally biased region" description="Polar residues" evidence="12">
    <location>
        <begin position="561"/>
        <end position="572"/>
    </location>
</feature>
<dbReference type="FunFam" id="3.40.50.2300:FF:000408">
    <property type="entry name" value="Two-component response regulator"/>
    <property type="match status" value="1"/>
</dbReference>
<comment type="function">
    <text evidence="10">Transcriptional activator that binds specific DNA sequence.</text>
</comment>
<evidence type="ECO:0000259" key="14">
    <source>
        <dbReference type="PROSITE" id="PS51294"/>
    </source>
</evidence>